<evidence type="ECO:0000313" key="1">
    <source>
        <dbReference type="EMBL" id="RQO95371.1"/>
    </source>
</evidence>
<protein>
    <submittedName>
        <fullName evidence="1">Uncharacterized protein</fullName>
    </submittedName>
</protein>
<keyword evidence="2" id="KW-1185">Reference proteome</keyword>
<accession>A0A3N7G9K6</accession>
<dbReference type="Proteomes" id="UP000006729">
    <property type="component" value="Chromosome 9"/>
</dbReference>
<dbReference type="AlphaFoldDB" id="A0A3N7G9K6"/>
<dbReference type="EMBL" id="CM009298">
    <property type="protein sequence ID" value="RQO95371.1"/>
    <property type="molecule type" value="Genomic_DNA"/>
</dbReference>
<reference evidence="1 2" key="1">
    <citation type="journal article" date="2006" name="Science">
        <title>The genome of black cottonwood, Populus trichocarpa (Torr. &amp; Gray).</title>
        <authorList>
            <person name="Tuskan G.A."/>
            <person name="Difazio S."/>
            <person name="Jansson S."/>
            <person name="Bohlmann J."/>
            <person name="Grigoriev I."/>
            <person name="Hellsten U."/>
            <person name="Putnam N."/>
            <person name="Ralph S."/>
            <person name="Rombauts S."/>
            <person name="Salamov A."/>
            <person name="Schein J."/>
            <person name="Sterck L."/>
            <person name="Aerts A."/>
            <person name="Bhalerao R.R."/>
            <person name="Bhalerao R.P."/>
            <person name="Blaudez D."/>
            <person name="Boerjan W."/>
            <person name="Brun A."/>
            <person name="Brunner A."/>
            <person name="Busov V."/>
            <person name="Campbell M."/>
            <person name="Carlson J."/>
            <person name="Chalot M."/>
            <person name="Chapman J."/>
            <person name="Chen G.L."/>
            <person name="Cooper D."/>
            <person name="Coutinho P.M."/>
            <person name="Couturier J."/>
            <person name="Covert S."/>
            <person name="Cronk Q."/>
            <person name="Cunningham R."/>
            <person name="Davis J."/>
            <person name="Degroeve S."/>
            <person name="Dejardin A."/>
            <person name="Depamphilis C."/>
            <person name="Detter J."/>
            <person name="Dirks B."/>
            <person name="Dubchak I."/>
            <person name="Duplessis S."/>
            <person name="Ehlting J."/>
            <person name="Ellis B."/>
            <person name="Gendler K."/>
            <person name="Goodstein D."/>
            <person name="Gribskov M."/>
            <person name="Grimwood J."/>
            <person name="Groover A."/>
            <person name="Gunter L."/>
            <person name="Hamberger B."/>
            <person name="Heinze B."/>
            <person name="Helariutta Y."/>
            <person name="Henrissat B."/>
            <person name="Holligan D."/>
            <person name="Holt R."/>
            <person name="Huang W."/>
            <person name="Islam-Faridi N."/>
            <person name="Jones S."/>
            <person name="Jones-Rhoades M."/>
            <person name="Jorgensen R."/>
            <person name="Joshi C."/>
            <person name="Kangasjarvi J."/>
            <person name="Karlsson J."/>
            <person name="Kelleher C."/>
            <person name="Kirkpatrick R."/>
            <person name="Kirst M."/>
            <person name="Kohler A."/>
            <person name="Kalluri U."/>
            <person name="Larimer F."/>
            <person name="Leebens-Mack J."/>
            <person name="Leple J.C."/>
            <person name="Locascio P."/>
            <person name="Lou Y."/>
            <person name="Lucas S."/>
            <person name="Martin F."/>
            <person name="Montanini B."/>
            <person name="Napoli C."/>
            <person name="Nelson D.R."/>
            <person name="Nelson C."/>
            <person name="Nieminen K."/>
            <person name="Nilsson O."/>
            <person name="Pereda V."/>
            <person name="Peter G."/>
            <person name="Philippe R."/>
            <person name="Pilate G."/>
            <person name="Poliakov A."/>
            <person name="Razumovskaya J."/>
            <person name="Richardson P."/>
            <person name="Rinaldi C."/>
            <person name="Ritland K."/>
            <person name="Rouze P."/>
            <person name="Ryaboy D."/>
            <person name="Schmutz J."/>
            <person name="Schrader J."/>
            <person name="Segerman B."/>
            <person name="Shin H."/>
            <person name="Siddiqui A."/>
            <person name="Sterky F."/>
            <person name="Terry A."/>
            <person name="Tsai C.J."/>
            <person name="Uberbacher E."/>
            <person name="Unneberg P."/>
            <person name="Vahala J."/>
            <person name="Wall K."/>
            <person name="Wessler S."/>
            <person name="Yang G."/>
            <person name="Yin T."/>
            <person name="Douglas C."/>
            <person name="Marra M."/>
            <person name="Sandberg G."/>
            <person name="Van de Peer Y."/>
            <person name="Rokhsar D."/>
        </authorList>
    </citation>
    <scope>NUCLEOTIDE SEQUENCE [LARGE SCALE GENOMIC DNA]</scope>
    <source>
        <strain evidence="2">cv. Nisqually</strain>
    </source>
</reference>
<gene>
    <name evidence="1" type="ORF">POPTR_009G003550</name>
</gene>
<proteinExistence type="predicted"/>
<organism evidence="1 2">
    <name type="scientific">Populus trichocarpa</name>
    <name type="common">Western balsam poplar</name>
    <name type="synonym">Populus balsamifera subsp. trichocarpa</name>
    <dbReference type="NCBI Taxonomy" id="3694"/>
    <lineage>
        <taxon>Eukaryota</taxon>
        <taxon>Viridiplantae</taxon>
        <taxon>Streptophyta</taxon>
        <taxon>Embryophyta</taxon>
        <taxon>Tracheophyta</taxon>
        <taxon>Spermatophyta</taxon>
        <taxon>Magnoliopsida</taxon>
        <taxon>eudicotyledons</taxon>
        <taxon>Gunneridae</taxon>
        <taxon>Pentapetalae</taxon>
        <taxon>rosids</taxon>
        <taxon>fabids</taxon>
        <taxon>Malpighiales</taxon>
        <taxon>Salicaceae</taxon>
        <taxon>Saliceae</taxon>
        <taxon>Populus</taxon>
    </lineage>
</organism>
<dbReference type="InParanoid" id="A0A3N7G9K6"/>
<name>A0A3N7G9K6_POPTR</name>
<sequence>MNLLCFDFSFQRMENVKDGFSIACIFLRFLGDQAEELGIE</sequence>
<evidence type="ECO:0000313" key="2">
    <source>
        <dbReference type="Proteomes" id="UP000006729"/>
    </source>
</evidence>